<evidence type="ECO:0000256" key="8">
    <source>
        <dbReference type="ARBA" id="ARBA00022989"/>
    </source>
</evidence>
<dbReference type="GO" id="GO:0005524">
    <property type="term" value="F:ATP binding"/>
    <property type="evidence" value="ECO:0007669"/>
    <property type="project" value="UniProtKB-KW"/>
</dbReference>
<dbReference type="Gene3D" id="3.40.50.300">
    <property type="entry name" value="P-loop containing nucleotide triphosphate hydrolases"/>
    <property type="match status" value="1"/>
</dbReference>
<evidence type="ECO:0000256" key="3">
    <source>
        <dbReference type="ARBA" id="ARBA00022475"/>
    </source>
</evidence>
<evidence type="ECO:0000259" key="12">
    <source>
        <dbReference type="PROSITE" id="PS50893"/>
    </source>
</evidence>
<dbReference type="CDD" id="cd18552">
    <property type="entry name" value="ABC_6TM_MsbA_like"/>
    <property type="match status" value="1"/>
</dbReference>
<evidence type="ECO:0000256" key="2">
    <source>
        <dbReference type="ARBA" id="ARBA00022448"/>
    </source>
</evidence>
<keyword evidence="7" id="KW-1278">Translocase</keyword>
<gene>
    <name evidence="14" type="ORF">MNBD_NITROSPIRAE01-1973</name>
</gene>
<dbReference type="InterPro" id="IPR003439">
    <property type="entry name" value="ABC_transporter-like_ATP-bd"/>
</dbReference>
<feature type="domain" description="ABC transmembrane type-1" evidence="13">
    <location>
        <begin position="19"/>
        <end position="301"/>
    </location>
</feature>
<dbReference type="InterPro" id="IPR011917">
    <property type="entry name" value="ABC_transpr_lipidA"/>
</dbReference>
<dbReference type="SUPFAM" id="SSF52540">
    <property type="entry name" value="P-loop containing nucleoside triphosphate hydrolases"/>
    <property type="match status" value="1"/>
</dbReference>
<dbReference type="PROSITE" id="PS00211">
    <property type="entry name" value="ABC_TRANSPORTER_1"/>
    <property type="match status" value="1"/>
</dbReference>
<reference evidence="14" key="1">
    <citation type="submission" date="2018-06" db="EMBL/GenBank/DDBJ databases">
        <authorList>
            <person name="Zhirakovskaya E."/>
        </authorList>
    </citation>
    <scope>NUCLEOTIDE SEQUENCE</scope>
</reference>
<accession>A0A3B1D6P3</accession>
<dbReference type="AlphaFoldDB" id="A0A3B1D6P3"/>
<dbReference type="GO" id="GO:0015421">
    <property type="term" value="F:ABC-type oligopeptide transporter activity"/>
    <property type="evidence" value="ECO:0007669"/>
    <property type="project" value="TreeGrafter"/>
</dbReference>
<dbReference type="GO" id="GO:0016887">
    <property type="term" value="F:ATP hydrolysis activity"/>
    <property type="evidence" value="ECO:0007669"/>
    <property type="project" value="InterPro"/>
</dbReference>
<evidence type="ECO:0000256" key="5">
    <source>
        <dbReference type="ARBA" id="ARBA00022741"/>
    </source>
</evidence>
<keyword evidence="10 11" id="KW-0472">Membrane</keyword>
<evidence type="ECO:0000256" key="10">
    <source>
        <dbReference type="ARBA" id="ARBA00023136"/>
    </source>
</evidence>
<evidence type="ECO:0000256" key="1">
    <source>
        <dbReference type="ARBA" id="ARBA00004141"/>
    </source>
</evidence>
<organism evidence="14">
    <name type="scientific">hydrothermal vent metagenome</name>
    <dbReference type="NCBI Taxonomy" id="652676"/>
    <lineage>
        <taxon>unclassified sequences</taxon>
        <taxon>metagenomes</taxon>
        <taxon>ecological metagenomes</taxon>
    </lineage>
</organism>
<dbReference type="InterPro" id="IPR017871">
    <property type="entry name" value="ABC_transporter-like_CS"/>
</dbReference>
<dbReference type="Pfam" id="PF00005">
    <property type="entry name" value="ABC_tran"/>
    <property type="match status" value="1"/>
</dbReference>
<dbReference type="GO" id="GO:0016020">
    <property type="term" value="C:membrane"/>
    <property type="evidence" value="ECO:0007669"/>
    <property type="project" value="UniProtKB-SubCell"/>
</dbReference>
<dbReference type="GO" id="GO:0034040">
    <property type="term" value="F:ATPase-coupled lipid transmembrane transporter activity"/>
    <property type="evidence" value="ECO:0007669"/>
    <property type="project" value="InterPro"/>
</dbReference>
<dbReference type="PANTHER" id="PTHR43394:SF1">
    <property type="entry name" value="ATP-BINDING CASSETTE SUB-FAMILY B MEMBER 10, MITOCHONDRIAL"/>
    <property type="match status" value="1"/>
</dbReference>
<dbReference type="InterPro" id="IPR027417">
    <property type="entry name" value="P-loop_NTPase"/>
</dbReference>
<dbReference type="FunFam" id="3.40.50.300:FF:000218">
    <property type="entry name" value="Multidrug ABC transporter ATP-binding protein"/>
    <property type="match status" value="1"/>
</dbReference>
<evidence type="ECO:0000313" key="14">
    <source>
        <dbReference type="EMBL" id="VAX31628.1"/>
    </source>
</evidence>
<evidence type="ECO:0000256" key="11">
    <source>
        <dbReference type="SAM" id="Phobius"/>
    </source>
</evidence>
<dbReference type="SMART" id="SM00382">
    <property type="entry name" value="AAA"/>
    <property type="match status" value="1"/>
</dbReference>
<dbReference type="InterPro" id="IPR036640">
    <property type="entry name" value="ABC1_TM_sf"/>
</dbReference>
<comment type="subcellular location">
    <subcellularLocation>
        <location evidence="1">Membrane</location>
        <topology evidence="1">Multi-pass membrane protein</topology>
    </subcellularLocation>
</comment>
<keyword evidence="3" id="KW-1003">Cell membrane</keyword>
<dbReference type="Gene3D" id="1.20.1560.10">
    <property type="entry name" value="ABC transporter type 1, transmembrane domain"/>
    <property type="match status" value="1"/>
</dbReference>
<keyword evidence="9" id="KW-0445">Lipid transport</keyword>
<keyword evidence="8 11" id="KW-1133">Transmembrane helix</keyword>
<feature type="domain" description="ABC transporter" evidence="12">
    <location>
        <begin position="335"/>
        <end position="570"/>
    </location>
</feature>
<dbReference type="InterPro" id="IPR003593">
    <property type="entry name" value="AAA+_ATPase"/>
</dbReference>
<evidence type="ECO:0000259" key="13">
    <source>
        <dbReference type="PROSITE" id="PS50929"/>
    </source>
</evidence>
<name>A0A3B1D6P3_9ZZZZ</name>
<dbReference type="NCBIfam" id="TIGR02203">
    <property type="entry name" value="MsbA_lipidA"/>
    <property type="match status" value="1"/>
</dbReference>
<evidence type="ECO:0000256" key="4">
    <source>
        <dbReference type="ARBA" id="ARBA00022692"/>
    </source>
</evidence>
<dbReference type="InterPro" id="IPR039421">
    <property type="entry name" value="Type_1_exporter"/>
</dbReference>
<sequence>MKLYLRLLTYLKPYRLWLLGSVLCAIVVSAMTASYAWLIKPVIDDIFVKKDQEMLMLVPLAIIAVSFFKGICTYGQSYMMRYAGSWIIADLRKALYRHMLLLPIAYHSQQATGQLISRIVHDVQVMQNAVSTVIKDLFQQTLTLVALVGVVFYQDWQLALFVFFGMPLLTLPIVMIGRRLRKIAQKEQERAGDLTNILQETFSGIRIVKAFGREHFEAERFSKKNTNYYKTIVRSIAVGEITSPLIETILSFAIGAVIWYGGSRVISDAMTPGTFFSFMTAASMMYKPVKSLSQANNNLQQAMAAAERVFGVMDLKNEQELDSGKKILPKLQGSVVFESVGFVYAKSKGPALSNIQLEAKPGDIIAIVGSSGAGKTTLINLLPRFYEATTGQILMDGIPTQEVTLASLRAQIGIVSQEIVLFDESIRWNIAYGTEDASDAEVEAAAEAAYADTFIKKLPEAYDTQIEKGGANFSGGERQRLAIARALLKNPPILILDEATSALDTESEFMIRKALASLMKNRTTFVIAHRLSTIQRATCICVIENGQIVERGRHGDLIKQDGRYKKIYQMQFKDIEGLAEHEALSAE</sequence>
<evidence type="ECO:0000256" key="7">
    <source>
        <dbReference type="ARBA" id="ARBA00022967"/>
    </source>
</evidence>
<keyword evidence="4 11" id="KW-0812">Transmembrane</keyword>
<proteinExistence type="predicted"/>
<evidence type="ECO:0000256" key="9">
    <source>
        <dbReference type="ARBA" id="ARBA00023055"/>
    </source>
</evidence>
<feature type="transmembrane region" description="Helical" evidence="11">
    <location>
        <begin position="159"/>
        <end position="177"/>
    </location>
</feature>
<dbReference type="InterPro" id="IPR011527">
    <property type="entry name" value="ABC1_TM_dom"/>
</dbReference>
<evidence type="ECO:0000256" key="6">
    <source>
        <dbReference type="ARBA" id="ARBA00022840"/>
    </source>
</evidence>
<dbReference type="PANTHER" id="PTHR43394">
    <property type="entry name" value="ATP-DEPENDENT PERMEASE MDL1, MITOCHONDRIAL"/>
    <property type="match status" value="1"/>
</dbReference>
<keyword evidence="2" id="KW-0813">Transport</keyword>
<keyword evidence="6 14" id="KW-0067">ATP-binding</keyword>
<dbReference type="SUPFAM" id="SSF90123">
    <property type="entry name" value="ABC transporter transmembrane region"/>
    <property type="match status" value="1"/>
</dbReference>
<dbReference type="Pfam" id="PF00664">
    <property type="entry name" value="ABC_membrane"/>
    <property type="match status" value="1"/>
</dbReference>
<feature type="transmembrane region" description="Helical" evidence="11">
    <location>
        <begin position="16"/>
        <end position="39"/>
    </location>
</feature>
<feature type="transmembrane region" description="Helical" evidence="11">
    <location>
        <begin position="54"/>
        <end position="72"/>
    </location>
</feature>
<dbReference type="EMBL" id="UOGF01000077">
    <property type="protein sequence ID" value="VAX31628.1"/>
    <property type="molecule type" value="Genomic_DNA"/>
</dbReference>
<dbReference type="PROSITE" id="PS50893">
    <property type="entry name" value="ABC_TRANSPORTER_2"/>
    <property type="match status" value="1"/>
</dbReference>
<dbReference type="PROSITE" id="PS50929">
    <property type="entry name" value="ABC_TM1F"/>
    <property type="match status" value="1"/>
</dbReference>
<protein>
    <submittedName>
        <fullName evidence="14">Lipid A export permease/ATP-binding protein MsbA</fullName>
    </submittedName>
</protein>
<keyword evidence="5" id="KW-0547">Nucleotide-binding</keyword>